<comment type="caution">
    <text evidence="1">The sequence shown here is derived from an EMBL/GenBank/DDBJ whole genome shotgun (WGS) entry which is preliminary data.</text>
</comment>
<protein>
    <submittedName>
        <fullName evidence="1">Uncharacterized protein</fullName>
    </submittedName>
</protein>
<sequence length="44" mass="4523">MGAAYSSTSAEGSHDDLDVVAVEDPARFAGSAYGPGNAMSFEKR</sequence>
<dbReference type="Proteomes" id="UP000021210">
    <property type="component" value="Unassembled WGS sequence"/>
</dbReference>
<accession>A0A829QLS2</accession>
<reference evidence="1 2" key="1">
    <citation type="submission" date="2013-12" db="EMBL/GenBank/DDBJ databases">
        <authorList>
            <person name="Zelazny A."/>
            <person name="Olivier K."/>
            <person name="Holland S."/>
            <person name="Lenaerts A."/>
            <person name="Ordway D."/>
            <person name="DeGroote M.A."/>
            <person name="Parker T."/>
            <person name="Sizemore C."/>
            <person name="Tallon L.J."/>
            <person name="Sadzewicz L.K."/>
            <person name="Sengamalay N."/>
            <person name="Fraser C.M."/>
            <person name="Hine E."/>
            <person name="Shefchek K.A."/>
            <person name="Das S.P."/>
            <person name="Tettelin H."/>
        </authorList>
    </citation>
    <scope>NUCLEOTIDE SEQUENCE [LARGE SCALE GENOMIC DNA]</scope>
    <source>
        <strain evidence="1 2">1948</strain>
    </source>
</reference>
<dbReference type="AlphaFoldDB" id="A0A829QLS2"/>
<dbReference type="EMBL" id="JAOH01000002">
    <property type="protein sequence ID" value="EUA63681.1"/>
    <property type="molecule type" value="Genomic_DNA"/>
</dbReference>
<gene>
    <name evidence="1" type="ORF">I542_3838</name>
</gene>
<evidence type="ECO:0000313" key="2">
    <source>
        <dbReference type="Proteomes" id="UP000021210"/>
    </source>
</evidence>
<evidence type="ECO:0000313" key="1">
    <source>
        <dbReference type="EMBL" id="EUA63681.1"/>
    </source>
</evidence>
<organism evidence="1 2">
    <name type="scientific">Mycobacteroides abscessus 1948</name>
    <dbReference type="NCBI Taxonomy" id="1299323"/>
    <lineage>
        <taxon>Bacteria</taxon>
        <taxon>Bacillati</taxon>
        <taxon>Actinomycetota</taxon>
        <taxon>Actinomycetes</taxon>
        <taxon>Mycobacteriales</taxon>
        <taxon>Mycobacteriaceae</taxon>
        <taxon>Mycobacteroides</taxon>
        <taxon>Mycobacteroides abscessus</taxon>
    </lineage>
</organism>
<proteinExistence type="predicted"/>
<name>A0A829QLS2_9MYCO</name>